<evidence type="ECO:0000256" key="2">
    <source>
        <dbReference type="SAM" id="Phobius"/>
    </source>
</evidence>
<feature type="region of interest" description="Disordered" evidence="1">
    <location>
        <begin position="71"/>
        <end position="123"/>
    </location>
</feature>
<gene>
    <name evidence="3" type="ORF">GCM10022233_50600</name>
</gene>
<comment type="caution">
    <text evidence="3">The sequence shown here is derived from an EMBL/GenBank/DDBJ whole genome shotgun (WGS) entry which is preliminary data.</text>
</comment>
<feature type="compositionally biased region" description="Low complexity" evidence="1">
    <location>
        <begin position="188"/>
        <end position="231"/>
    </location>
</feature>
<feature type="compositionally biased region" description="Basic and acidic residues" evidence="1">
    <location>
        <begin position="21"/>
        <end position="40"/>
    </location>
</feature>
<dbReference type="EMBL" id="BAAAZY010000012">
    <property type="protein sequence ID" value="GAA4068582.1"/>
    <property type="molecule type" value="Genomic_DNA"/>
</dbReference>
<reference evidence="4" key="1">
    <citation type="journal article" date="2019" name="Int. J. Syst. Evol. Microbiol.">
        <title>The Global Catalogue of Microorganisms (GCM) 10K type strain sequencing project: providing services to taxonomists for standard genome sequencing and annotation.</title>
        <authorList>
            <consortium name="The Broad Institute Genomics Platform"/>
            <consortium name="The Broad Institute Genome Sequencing Center for Infectious Disease"/>
            <person name="Wu L."/>
            <person name="Ma J."/>
        </authorList>
    </citation>
    <scope>NUCLEOTIDE SEQUENCE [LARGE SCALE GENOMIC DNA]</scope>
    <source>
        <strain evidence="4">JCM 16925</strain>
    </source>
</reference>
<feature type="region of interest" description="Disordered" evidence="1">
    <location>
        <begin position="167"/>
        <end position="242"/>
    </location>
</feature>
<evidence type="ECO:0000313" key="4">
    <source>
        <dbReference type="Proteomes" id="UP001499984"/>
    </source>
</evidence>
<keyword evidence="2" id="KW-0472">Membrane</keyword>
<keyword evidence="2" id="KW-1133">Transmembrane helix</keyword>
<accession>A0ABP7VJE2</accession>
<feature type="transmembrane region" description="Helical" evidence="2">
    <location>
        <begin position="53"/>
        <end position="71"/>
    </location>
</feature>
<dbReference type="Proteomes" id="UP001499984">
    <property type="component" value="Unassembled WGS sequence"/>
</dbReference>
<proteinExistence type="predicted"/>
<sequence>MLRGHPVDAEGEQRAVAAFRAARDAGAHRASTRRRDDWRPRDRRRLARSMKTALSVFVAGLTLGGVAYAAIGSSDTPDASSDDKGRPTQTAGAPDRPAARPSAGSDAASGKPGHPVTAQDTEAKCRAFDQVAGRGQAMDSTAWERLVAEAGGADKVAAYCAEQLAAAKNEPGRKADESAPAGSGQDRSGNSGADKSGSDAAGSDASGSGSSGSDTSGSGSSGSDTSGSGKSAENDESAEKKN</sequence>
<evidence type="ECO:0000313" key="3">
    <source>
        <dbReference type="EMBL" id="GAA4068582.1"/>
    </source>
</evidence>
<protein>
    <submittedName>
        <fullName evidence="3">Uncharacterized protein</fullName>
    </submittedName>
</protein>
<name>A0ABP7VJE2_9ACTN</name>
<keyword evidence="4" id="KW-1185">Reference proteome</keyword>
<feature type="region of interest" description="Disordered" evidence="1">
    <location>
        <begin position="19"/>
        <end position="44"/>
    </location>
</feature>
<organism evidence="3 4">
    <name type="scientific">Streptomyces shaanxiensis</name>
    <dbReference type="NCBI Taxonomy" id="653357"/>
    <lineage>
        <taxon>Bacteria</taxon>
        <taxon>Bacillati</taxon>
        <taxon>Actinomycetota</taxon>
        <taxon>Actinomycetes</taxon>
        <taxon>Kitasatosporales</taxon>
        <taxon>Streptomycetaceae</taxon>
        <taxon>Streptomyces</taxon>
    </lineage>
</organism>
<evidence type="ECO:0000256" key="1">
    <source>
        <dbReference type="SAM" id="MobiDB-lite"/>
    </source>
</evidence>
<keyword evidence="2" id="KW-0812">Transmembrane</keyword>